<feature type="domain" description="HTH marR-type" evidence="4">
    <location>
        <begin position="1"/>
        <end position="145"/>
    </location>
</feature>
<dbReference type="SMART" id="SM00347">
    <property type="entry name" value="HTH_MARR"/>
    <property type="match status" value="1"/>
</dbReference>
<accession>A0A7I9WHU5</accession>
<dbReference type="InterPro" id="IPR036390">
    <property type="entry name" value="WH_DNA-bd_sf"/>
</dbReference>
<evidence type="ECO:0000259" key="4">
    <source>
        <dbReference type="PROSITE" id="PS50995"/>
    </source>
</evidence>
<evidence type="ECO:0000313" key="6">
    <source>
        <dbReference type="Proteomes" id="UP000465241"/>
    </source>
</evidence>
<keyword evidence="6" id="KW-1185">Reference proteome</keyword>
<dbReference type="PRINTS" id="PR00598">
    <property type="entry name" value="HTHMARR"/>
</dbReference>
<dbReference type="PROSITE" id="PS50995">
    <property type="entry name" value="HTH_MARR_2"/>
    <property type="match status" value="1"/>
</dbReference>
<evidence type="ECO:0000256" key="2">
    <source>
        <dbReference type="ARBA" id="ARBA00023125"/>
    </source>
</evidence>
<keyword evidence="3" id="KW-0804">Transcription</keyword>
<reference evidence="5 6" key="1">
    <citation type="journal article" date="2019" name="Emerg. Microbes Infect.">
        <title>Comprehensive subspecies identification of 175 nontuberculous mycobacteria species based on 7547 genomic profiles.</title>
        <authorList>
            <person name="Matsumoto Y."/>
            <person name="Kinjo T."/>
            <person name="Motooka D."/>
            <person name="Nabeya D."/>
            <person name="Jung N."/>
            <person name="Uechi K."/>
            <person name="Horii T."/>
            <person name="Iida T."/>
            <person name="Fujita J."/>
            <person name="Nakamura S."/>
        </authorList>
    </citation>
    <scope>NUCLEOTIDE SEQUENCE [LARGE SCALE GENOMIC DNA]</scope>
    <source>
        <strain evidence="5 6">JCM 13392</strain>
    </source>
</reference>
<dbReference type="GO" id="GO:0003700">
    <property type="term" value="F:DNA-binding transcription factor activity"/>
    <property type="evidence" value="ECO:0007669"/>
    <property type="project" value="InterPro"/>
</dbReference>
<organism evidence="5 6">
    <name type="scientific">Mycolicibacterium murale</name>
    <dbReference type="NCBI Taxonomy" id="182220"/>
    <lineage>
        <taxon>Bacteria</taxon>
        <taxon>Bacillati</taxon>
        <taxon>Actinomycetota</taxon>
        <taxon>Actinomycetes</taxon>
        <taxon>Mycobacteriales</taxon>
        <taxon>Mycobacteriaceae</taxon>
        <taxon>Mycolicibacterium</taxon>
    </lineage>
</organism>
<proteinExistence type="predicted"/>
<comment type="caution">
    <text evidence="5">The sequence shown here is derived from an EMBL/GenBank/DDBJ whole genome shotgun (WGS) entry which is preliminary data.</text>
</comment>
<gene>
    <name evidence="5" type="ORF">MMUR_14680</name>
</gene>
<evidence type="ECO:0000256" key="3">
    <source>
        <dbReference type="ARBA" id="ARBA00023163"/>
    </source>
</evidence>
<keyword evidence="2" id="KW-0238">DNA-binding</keyword>
<dbReference type="Gene3D" id="1.10.10.10">
    <property type="entry name" value="Winged helix-like DNA-binding domain superfamily/Winged helix DNA-binding domain"/>
    <property type="match status" value="1"/>
</dbReference>
<dbReference type="InterPro" id="IPR036388">
    <property type="entry name" value="WH-like_DNA-bd_sf"/>
</dbReference>
<sequence>MSGAGVAISTSIESVSEVFFRAGRWWTDALSQGLLDSEVATIEGWRVLGALRGGDGFTMTEMSTAMGIPPPTLTRIVDKLVDGGFVLRRVDATDRRRVLIYLSARGKAKIRKLAKQEAAMKAALIEEFGEDTAVHLIRTLARASELPIPGR</sequence>
<dbReference type="GO" id="GO:0006950">
    <property type="term" value="P:response to stress"/>
    <property type="evidence" value="ECO:0007669"/>
    <property type="project" value="TreeGrafter"/>
</dbReference>
<dbReference type="AlphaFoldDB" id="A0A7I9WHU5"/>
<protein>
    <recommendedName>
        <fullName evidence="4">HTH marR-type domain-containing protein</fullName>
    </recommendedName>
</protein>
<evidence type="ECO:0000256" key="1">
    <source>
        <dbReference type="ARBA" id="ARBA00023015"/>
    </source>
</evidence>
<dbReference type="InterPro" id="IPR039422">
    <property type="entry name" value="MarR/SlyA-like"/>
</dbReference>
<dbReference type="Pfam" id="PF12802">
    <property type="entry name" value="MarR_2"/>
    <property type="match status" value="1"/>
</dbReference>
<dbReference type="PROSITE" id="PS01117">
    <property type="entry name" value="HTH_MARR_1"/>
    <property type="match status" value="1"/>
</dbReference>
<dbReference type="PANTHER" id="PTHR33164">
    <property type="entry name" value="TRANSCRIPTIONAL REGULATOR, MARR FAMILY"/>
    <property type="match status" value="1"/>
</dbReference>
<name>A0A7I9WHU5_9MYCO</name>
<dbReference type="PANTHER" id="PTHR33164:SF64">
    <property type="entry name" value="TRANSCRIPTIONAL REGULATOR SLYA"/>
    <property type="match status" value="1"/>
</dbReference>
<evidence type="ECO:0000313" key="5">
    <source>
        <dbReference type="EMBL" id="GFG57332.1"/>
    </source>
</evidence>
<keyword evidence="1" id="KW-0805">Transcription regulation</keyword>
<dbReference type="InterPro" id="IPR023187">
    <property type="entry name" value="Tscrpt_reg_MarR-type_CS"/>
</dbReference>
<dbReference type="InterPro" id="IPR000835">
    <property type="entry name" value="HTH_MarR-typ"/>
</dbReference>
<dbReference type="SUPFAM" id="SSF46785">
    <property type="entry name" value="Winged helix' DNA-binding domain"/>
    <property type="match status" value="1"/>
</dbReference>
<dbReference type="GO" id="GO:0003677">
    <property type="term" value="F:DNA binding"/>
    <property type="evidence" value="ECO:0007669"/>
    <property type="project" value="UniProtKB-KW"/>
</dbReference>
<dbReference type="EMBL" id="BLKT01000003">
    <property type="protein sequence ID" value="GFG57332.1"/>
    <property type="molecule type" value="Genomic_DNA"/>
</dbReference>
<dbReference type="Proteomes" id="UP000465241">
    <property type="component" value="Unassembled WGS sequence"/>
</dbReference>